<accession>A0A8H7UHS3</accession>
<evidence type="ECO:0000256" key="3">
    <source>
        <dbReference type="ARBA" id="ARBA00022617"/>
    </source>
</evidence>
<dbReference type="SUPFAM" id="SSF48264">
    <property type="entry name" value="Cytochrome P450"/>
    <property type="match status" value="1"/>
</dbReference>
<evidence type="ECO:0000256" key="4">
    <source>
        <dbReference type="ARBA" id="ARBA00022723"/>
    </source>
</evidence>
<keyword evidence="5 6" id="KW-0408">Iron</keyword>
<keyword evidence="8" id="KW-1133">Transmembrane helix</keyword>
<dbReference type="Proteomes" id="UP000654370">
    <property type="component" value="Unassembled WGS sequence"/>
</dbReference>
<evidence type="ECO:0000313" key="10">
    <source>
        <dbReference type="Proteomes" id="UP000654370"/>
    </source>
</evidence>
<dbReference type="CDD" id="cd11042">
    <property type="entry name" value="CYP51-like"/>
    <property type="match status" value="1"/>
</dbReference>
<dbReference type="Pfam" id="PF00067">
    <property type="entry name" value="p450"/>
    <property type="match status" value="1"/>
</dbReference>
<dbReference type="GO" id="GO:0004497">
    <property type="term" value="F:monooxygenase activity"/>
    <property type="evidence" value="ECO:0007669"/>
    <property type="project" value="UniProtKB-KW"/>
</dbReference>
<feature type="transmembrane region" description="Helical" evidence="8">
    <location>
        <begin position="6"/>
        <end position="27"/>
    </location>
</feature>
<evidence type="ECO:0000256" key="7">
    <source>
        <dbReference type="RuleBase" id="RU000461"/>
    </source>
</evidence>
<keyword evidence="8" id="KW-0472">Membrane</keyword>
<comment type="cofactor">
    <cofactor evidence="1 6">
        <name>heme</name>
        <dbReference type="ChEBI" id="CHEBI:30413"/>
    </cofactor>
</comment>
<keyword evidence="10" id="KW-1185">Reference proteome</keyword>
<evidence type="ECO:0000313" key="9">
    <source>
        <dbReference type="EMBL" id="KAG2183560.1"/>
    </source>
</evidence>
<gene>
    <name evidence="9" type="ORF">INT43_006566</name>
</gene>
<evidence type="ECO:0000256" key="8">
    <source>
        <dbReference type="SAM" id="Phobius"/>
    </source>
</evidence>
<dbReference type="GO" id="GO:0005506">
    <property type="term" value="F:iron ion binding"/>
    <property type="evidence" value="ECO:0007669"/>
    <property type="project" value="InterPro"/>
</dbReference>
<evidence type="ECO:0008006" key="11">
    <source>
        <dbReference type="Google" id="ProtNLM"/>
    </source>
</evidence>
<dbReference type="PRINTS" id="PR00465">
    <property type="entry name" value="EP450IV"/>
</dbReference>
<dbReference type="Gene3D" id="1.10.630.10">
    <property type="entry name" value="Cytochrome P450"/>
    <property type="match status" value="1"/>
</dbReference>
<dbReference type="InterPro" id="IPR036396">
    <property type="entry name" value="Cyt_P450_sf"/>
</dbReference>
<evidence type="ECO:0000256" key="5">
    <source>
        <dbReference type="ARBA" id="ARBA00023004"/>
    </source>
</evidence>
<dbReference type="EMBL" id="JAEPQZ010000003">
    <property type="protein sequence ID" value="KAG2183560.1"/>
    <property type="molecule type" value="Genomic_DNA"/>
</dbReference>
<dbReference type="GO" id="GO:0020037">
    <property type="term" value="F:heme binding"/>
    <property type="evidence" value="ECO:0007669"/>
    <property type="project" value="InterPro"/>
</dbReference>
<feature type="transmembrane region" description="Helical" evidence="8">
    <location>
        <begin position="39"/>
        <end position="59"/>
    </location>
</feature>
<dbReference type="InterPro" id="IPR001128">
    <property type="entry name" value="Cyt_P450"/>
</dbReference>
<evidence type="ECO:0000256" key="2">
    <source>
        <dbReference type="ARBA" id="ARBA00010617"/>
    </source>
</evidence>
<keyword evidence="3 6" id="KW-0349">Heme</keyword>
<reference evidence="9" key="1">
    <citation type="submission" date="2020-12" db="EMBL/GenBank/DDBJ databases">
        <title>Metabolic potential, ecology and presence of endohyphal bacteria is reflected in genomic diversity of Mucoromycotina.</title>
        <authorList>
            <person name="Muszewska A."/>
            <person name="Okrasinska A."/>
            <person name="Steczkiewicz K."/>
            <person name="Drgas O."/>
            <person name="Orlowska M."/>
            <person name="Perlinska-Lenart U."/>
            <person name="Aleksandrzak-Piekarczyk T."/>
            <person name="Szatraj K."/>
            <person name="Zielenkiewicz U."/>
            <person name="Pilsyk S."/>
            <person name="Malc E."/>
            <person name="Mieczkowski P."/>
            <person name="Kruszewska J.S."/>
            <person name="Biernat P."/>
            <person name="Pawlowska J."/>
        </authorList>
    </citation>
    <scope>NUCLEOTIDE SEQUENCE</scope>
    <source>
        <strain evidence="9">WA0000067209</strain>
    </source>
</reference>
<comment type="similarity">
    <text evidence="2 7">Belongs to the cytochrome P450 family.</text>
</comment>
<dbReference type="PANTHER" id="PTHR24304:SF2">
    <property type="entry name" value="24-HYDROXYCHOLESTEROL 7-ALPHA-HYDROXYLASE"/>
    <property type="match status" value="1"/>
</dbReference>
<sequence length="511" mass="57403">MLVDSFGSIALYGSLAIITGFAIHILSQLVAKSDPKKPPVVFHFVPWLGNAVVFGMQPIKFLQDCQKKYGDIFTFKMAGMTITACMGADGNQFVFNSKQNLSSAAAAYNHMTKYVFGSDVVYDAPHNIFMEQKRFIKAALGADNFRKHVPMITSECNEFFEKNLSGSTGVVDAHTMFSKLIINTASRCLMGKEIRSNLDDGPVAKLYYDLDQGFQPINMMFPNLPLPSYKRRDIANQKMTALYASIIKRRRDENDNIEQSNSDILQTLMESSYKDGTPLPDEHIAHMMIAVLFGGQHTSATTATWTMLELAARPDIMKELRQEMIDKLGSLKAELTFDNLKDLTLLEACVRETLRLHPPIFTMMRKVIADKLVYEKTGHTIPKDHVLFAAPGVTQVDDKYFNNPTKYDPYRWIEKTDPVHAMEVGADANEDYGFGAVGISSKSPFLPFGAGRHRCIGEQFGYLQLKAVIATFLTTFDIDYPEGSKGVPEPDYTSMVVIPKHPCDIRYKRRQ</sequence>
<keyword evidence="7" id="KW-0503">Monooxygenase</keyword>
<dbReference type="PRINTS" id="PR00385">
    <property type="entry name" value="P450"/>
</dbReference>
<organism evidence="9 10">
    <name type="scientific">Mortierella isabellina</name>
    <name type="common">Filamentous fungus</name>
    <name type="synonym">Umbelopsis isabellina</name>
    <dbReference type="NCBI Taxonomy" id="91625"/>
    <lineage>
        <taxon>Eukaryota</taxon>
        <taxon>Fungi</taxon>
        <taxon>Fungi incertae sedis</taxon>
        <taxon>Mucoromycota</taxon>
        <taxon>Mucoromycotina</taxon>
        <taxon>Umbelopsidomycetes</taxon>
        <taxon>Umbelopsidales</taxon>
        <taxon>Umbelopsidaceae</taxon>
        <taxon>Umbelopsis</taxon>
    </lineage>
</organism>
<dbReference type="InterPro" id="IPR017972">
    <property type="entry name" value="Cyt_P450_CS"/>
</dbReference>
<dbReference type="InterPro" id="IPR002403">
    <property type="entry name" value="Cyt_P450_E_grp-IV"/>
</dbReference>
<protein>
    <recommendedName>
        <fullName evidence="11">Lanosterol 14-alpha demethylase</fullName>
    </recommendedName>
</protein>
<name>A0A8H7UHS3_MORIS</name>
<keyword evidence="7" id="KW-0560">Oxidoreductase</keyword>
<dbReference type="GO" id="GO:0016705">
    <property type="term" value="F:oxidoreductase activity, acting on paired donors, with incorporation or reduction of molecular oxygen"/>
    <property type="evidence" value="ECO:0007669"/>
    <property type="project" value="InterPro"/>
</dbReference>
<keyword evidence="8" id="KW-0812">Transmembrane</keyword>
<evidence type="ECO:0000256" key="6">
    <source>
        <dbReference type="PIRSR" id="PIRSR602403-1"/>
    </source>
</evidence>
<dbReference type="AlphaFoldDB" id="A0A8H7UHS3"/>
<dbReference type="PROSITE" id="PS00086">
    <property type="entry name" value="CYTOCHROME_P450"/>
    <property type="match status" value="1"/>
</dbReference>
<dbReference type="PANTHER" id="PTHR24304">
    <property type="entry name" value="CYTOCHROME P450 FAMILY 7"/>
    <property type="match status" value="1"/>
</dbReference>
<evidence type="ECO:0000256" key="1">
    <source>
        <dbReference type="ARBA" id="ARBA00001971"/>
    </source>
</evidence>
<dbReference type="InterPro" id="IPR050529">
    <property type="entry name" value="CYP450_sterol_14alpha_dmase"/>
</dbReference>
<keyword evidence="4 6" id="KW-0479">Metal-binding</keyword>
<feature type="binding site" description="axial binding residue" evidence="6">
    <location>
        <position position="455"/>
    </location>
    <ligand>
        <name>heme</name>
        <dbReference type="ChEBI" id="CHEBI:30413"/>
    </ligand>
    <ligandPart>
        <name>Fe</name>
        <dbReference type="ChEBI" id="CHEBI:18248"/>
    </ligandPart>
</feature>
<proteinExistence type="inferred from homology"/>
<comment type="caution">
    <text evidence="9">The sequence shown here is derived from an EMBL/GenBank/DDBJ whole genome shotgun (WGS) entry which is preliminary data.</text>
</comment>
<dbReference type="OrthoDB" id="1055148at2759"/>